<dbReference type="CDD" id="cd02510">
    <property type="entry name" value="pp-GalNAc-T"/>
    <property type="match status" value="1"/>
</dbReference>
<keyword evidence="5" id="KW-0735">Signal-anchor</keyword>
<keyword evidence="9 11" id="KW-1015">Disulfide bond</keyword>
<evidence type="ECO:0000256" key="7">
    <source>
        <dbReference type="ARBA" id="ARBA00023034"/>
    </source>
</evidence>
<evidence type="ECO:0000256" key="3">
    <source>
        <dbReference type="ARBA" id="ARBA00022692"/>
    </source>
</evidence>
<dbReference type="Proteomes" id="UP000326759">
    <property type="component" value="Unassembled WGS sequence"/>
</dbReference>
<name>A0A5N5SL36_9CRUS</name>
<dbReference type="Gene3D" id="2.80.10.50">
    <property type="match status" value="1"/>
</dbReference>
<dbReference type="InterPro" id="IPR001173">
    <property type="entry name" value="Glyco_trans_2-like"/>
</dbReference>
<keyword evidence="8" id="KW-0472">Membrane</keyword>
<feature type="domain" description="Ricin B lectin" evidence="12">
    <location>
        <begin position="272"/>
        <end position="397"/>
    </location>
</feature>
<dbReference type="InterPro" id="IPR000772">
    <property type="entry name" value="Ricin_B_lectin"/>
</dbReference>
<dbReference type="SMART" id="SM00458">
    <property type="entry name" value="RICIN"/>
    <property type="match status" value="1"/>
</dbReference>
<keyword evidence="11" id="KW-0328">Glycosyltransferase</keyword>
<evidence type="ECO:0000256" key="2">
    <source>
        <dbReference type="ARBA" id="ARBA00005680"/>
    </source>
</evidence>
<comment type="similarity">
    <text evidence="2 11">Belongs to the glycosyltransferase 2 family. GalNAc-T subfamily.</text>
</comment>
<comment type="subcellular location">
    <subcellularLocation>
        <location evidence="1 11">Golgi apparatus membrane</location>
        <topology evidence="1 11">Single-pass type II membrane protein</topology>
    </subcellularLocation>
</comment>
<evidence type="ECO:0000313" key="13">
    <source>
        <dbReference type="EMBL" id="KAB7494804.1"/>
    </source>
</evidence>
<reference evidence="13 14" key="1">
    <citation type="journal article" date="2019" name="PLoS Biol.">
        <title>Sex chromosomes control vertical transmission of feminizing Wolbachia symbionts in an isopod.</title>
        <authorList>
            <person name="Becking T."/>
            <person name="Chebbi M.A."/>
            <person name="Giraud I."/>
            <person name="Moumen B."/>
            <person name="Laverre T."/>
            <person name="Caubet Y."/>
            <person name="Peccoud J."/>
            <person name="Gilbert C."/>
            <person name="Cordaux R."/>
        </authorList>
    </citation>
    <scope>NUCLEOTIDE SEQUENCE [LARGE SCALE GENOMIC DNA]</scope>
    <source>
        <strain evidence="13">ANa2</strain>
        <tissue evidence="13">Whole body excluding digestive tract and cuticle</tissue>
    </source>
</reference>
<dbReference type="PROSITE" id="PS50231">
    <property type="entry name" value="RICIN_B_LECTIN"/>
    <property type="match status" value="1"/>
</dbReference>
<dbReference type="InterPro" id="IPR045885">
    <property type="entry name" value="GalNAc-T"/>
</dbReference>
<gene>
    <name evidence="13" type="primary">pgant6</name>
    <name evidence="13" type="ORF">Anas_06052</name>
</gene>
<dbReference type="Gene3D" id="3.90.550.10">
    <property type="entry name" value="Spore Coat Polysaccharide Biosynthesis Protein SpsA, Chain A"/>
    <property type="match status" value="1"/>
</dbReference>
<keyword evidence="6" id="KW-1133">Transmembrane helix</keyword>
<evidence type="ECO:0000256" key="8">
    <source>
        <dbReference type="ARBA" id="ARBA00023136"/>
    </source>
</evidence>
<comment type="cofactor">
    <cofactor evidence="11">
        <name>Mn(2+)</name>
        <dbReference type="ChEBI" id="CHEBI:29035"/>
    </cofactor>
</comment>
<evidence type="ECO:0000313" key="14">
    <source>
        <dbReference type="Proteomes" id="UP000326759"/>
    </source>
</evidence>
<evidence type="ECO:0000256" key="9">
    <source>
        <dbReference type="ARBA" id="ARBA00023157"/>
    </source>
</evidence>
<evidence type="ECO:0000256" key="11">
    <source>
        <dbReference type="RuleBase" id="RU361242"/>
    </source>
</evidence>
<keyword evidence="10" id="KW-0325">Glycoprotein</keyword>
<dbReference type="GO" id="GO:0006493">
    <property type="term" value="P:protein O-linked glycosylation"/>
    <property type="evidence" value="ECO:0007669"/>
    <property type="project" value="TreeGrafter"/>
</dbReference>
<keyword evidence="7 11" id="KW-0333">Golgi apparatus</keyword>
<evidence type="ECO:0000256" key="6">
    <source>
        <dbReference type="ARBA" id="ARBA00022989"/>
    </source>
</evidence>
<dbReference type="PANTHER" id="PTHR11675:SF134">
    <property type="entry name" value="N-ACETYLGALACTOSAMINYLTRANSFERASE 4-RELATED"/>
    <property type="match status" value="1"/>
</dbReference>
<accession>A0A5N5SL36</accession>
<dbReference type="Pfam" id="PF00652">
    <property type="entry name" value="Ricin_B_lectin"/>
    <property type="match status" value="1"/>
</dbReference>
<dbReference type="Pfam" id="PF00535">
    <property type="entry name" value="Glycos_transf_2"/>
    <property type="match status" value="1"/>
</dbReference>
<dbReference type="EC" id="2.4.1.-" evidence="11"/>
<dbReference type="OrthoDB" id="9982049at2759"/>
<dbReference type="GO" id="GO:0030246">
    <property type="term" value="F:carbohydrate binding"/>
    <property type="evidence" value="ECO:0007669"/>
    <property type="project" value="UniProtKB-KW"/>
</dbReference>
<keyword evidence="4 11" id="KW-0430">Lectin</keyword>
<evidence type="ECO:0000256" key="4">
    <source>
        <dbReference type="ARBA" id="ARBA00022734"/>
    </source>
</evidence>
<evidence type="ECO:0000256" key="1">
    <source>
        <dbReference type="ARBA" id="ARBA00004323"/>
    </source>
</evidence>
<evidence type="ECO:0000256" key="5">
    <source>
        <dbReference type="ARBA" id="ARBA00022968"/>
    </source>
</evidence>
<keyword evidence="3" id="KW-0812">Transmembrane</keyword>
<evidence type="ECO:0000259" key="12">
    <source>
        <dbReference type="SMART" id="SM00458"/>
    </source>
</evidence>
<comment type="caution">
    <text evidence="13">The sequence shown here is derived from an EMBL/GenBank/DDBJ whole genome shotgun (WGS) entry which is preliminary data.</text>
</comment>
<dbReference type="PANTHER" id="PTHR11675">
    <property type="entry name" value="N-ACETYLGALACTOSAMINYLTRANSFERASE"/>
    <property type="match status" value="1"/>
</dbReference>
<dbReference type="InterPro" id="IPR035992">
    <property type="entry name" value="Ricin_B-like_lectins"/>
</dbReference>
<dbReference type="AlphaFoldDB" id="A0A5N5SL36"/>
<dbReference type="SUPFAM" id="SSF50370">
    <property type="entry name" value="Ricin B-like lectins"/>
    <property type="match status" value="1"/>
</dbReference>
<organism evidence="13 14">
    <name type="scientific">Armadillidium nasatum</name>
    <dbReference type="NCBI Taxonomy" id="96803"/>
    <lineage>
        <taxon>Eukaryota</taxon>
        <taxon>Metazoa</taxon>
        <taxon>Ecdysozoa</taxon>
        <taxon>Arthropoda</taxon>
        <taxon>Crustacea</taxon>
        <taxon>Multicrustacea</taxon>
        <taxon>Malacostraca</taxon>
        <taxon>Eumalacostraca</taxon>
        <taxon>Peracarida</taxon>
        <taxon>Isopoda</taxon>
        <taxon>Oniscidea</taxon>
        <taxon>Crinocheta</taxon>
        <taxon>Armadillidiidae</taxon>
        <taxon>Armadillidium</taxon>
    </lineage>
</organism>
<protein>
    <recommendedName>
        <fullName evidence="11">Polypeptide N-acetylgalactosaminyltransferase</fullName>
        <ecNumber evidence="11">2.4.1.-</ecNumber>
    </recommendedName>
    <alternativeName>
        <fullName evidence="11">Protein-UDP acetylgalactosaminyltransferase</fullName>
    </alternativeName>
</protein>
<keyword evidence="11" id="KW-0464">Manganese</keyword>
<keyword evidence="11 13" id="KW-0808">Transferase</keyword>
<dbReference type="EMBL" id="SEYY01023540">
    <property type="protein sequence ID" value="KAB7494804.1"/>
    <property type="molecule type" value="Genomic_DNA"/>
</dbReference>
<dbReference type="GO" id="GO:0004653">
    <property type="term" value="F:polypeptide N-acetylgalactosaminyltransferase activity"/>
    <property type="evidence" value="ECO:0007669"/>
    <property type="project" value="TreeGrafter"/>
</dbReference>
<proteinExistence type="inferred from homology"/>
<sequence length="411" mass="47107">MKAFLKKDLDDWLKKNIPIAKVVRLPERVGLINARQEGVKASSADVIVVLDSHCEVMTDWLPPLLEPIVENPRTAVCPLIDVINSDHFGYYPQDEGGRGAFDWRFYYKRLPLRNSDIEKLPRPFENPVMNGGLFAISRTFFWELGGYDEGLKIWGGEQYDLSFKIWQCGGRLLDAPCSRVGHIFRMGGKNRPAAKNAGDFLSKNYKRVALVWMDEYIEALYKRNPRLRKVDAGDITSELQIRENLQCKPFKWFLENIAPDLVRDYPPIEPSDFANGSISSTVLANMCLDTGSREKGDIILYVCHGFGPQYFSLGYKKNIKVENEQFCWAAPRKEGTPPQIEHCHKDPGPGQIWRYDPETQQIQEKAFMRCLDVDTNARTLFMTTCDPNAKSQKWIFKNVDSALIAQMYPHI</sequence>
<dbReference type="InterPro" id="IPR029044">
    <property type="entry name" value="Nucleotide-diphossugar_trans"/>
</dbReference>
<dbReference type="UniPathway" id="UPA00378"/>
<keyword evidence="14" id="KW-1185">Reference proteome</keyword>
<dbReference type="GO" id="GO:0000139">
    <property type="term" value="C:Golgi membrane"/>
    <property type="evidence" value="ECO:0007669"/>
    <property type="project" value="UniProtKB-SubCell"/>
</dbReference>
<evidence type="ECO:0000256" key="10">
    <source>
        <dbReference type="ARBA" id="ARBA00023180"/>
    </source>
</evidence>
<dbReference type="SUPFAM" id="SSF53448">
    <property type="entry name" value="Nucleotide-diphospho-sugar transferases"/>
    <property type="match status" value="1"/>
</dbReference>
<comment type="pathway">
    <text evidence="11">Protein modification; protein glycosylation.</text>
</comment>